<dbReference type="AlphaFoldDB" id="A0A1W1UMS8"/>
<evidence type="ECO:0000313" key="3">
    <source>
        <dbReference type="Proteomes" id="UP000192582"/>
    </source>
</evidence>
<feature type="compositionally biased region" description="Acidic residues" evidence="1">
    <location>
        <begin position="9"/>
        <end position="19"/>
    </location>
</feature>
<dbReference type="EMBL" id="FWWU01000005">
    <property type="protein sequence ID" value="SMB82014.1"/>
    <property type="molecule type" value="Genomic_DNA"/>
</dbReference>
<name>A0A1W1UMS8_9DEIO</name>
<proteinExistence type="predicted"/>
<accession>A0A1W1UMS8</accession>
<keyword evidence="3" id="KW-1185">Reference proteome</keyword>
<protein>
    <submittedName>
        <fullName evidence="2">Uncharacterized protein</fullName>
    </submittedName>
</protein>
<dbReference type="Proteomes" id="UP000192582">
    <property type="component" value="Unassembled WGS sequence"/>
</dbReference>
<evidence type="ECO:0000256" key="1">
    <source>
        <dbReference type="SAM" id="MobiDB-lite"/>
    </source>
</evidence>
<reference evidence="2 3" key="1">
    <citation type="submission" date="2017-04" db="EMBL/GenBank/DDBJ databases">
        <authorList>
            <person name="Afonso C.L."/>
            <person name="Miller P.J."/>
            <person name="Scott M.A."/>
            <person name="Spackman E."/>
            <person name="Goraichik I."/>
            <person name="Dimitrov K.M."/>
            <person name="Suarez D.L."/>
            <person name="Swayne D.E."/>
        </authorList>
    </citation>
    <scope>NUCLEOTIDE SEQUENCE [LARGE SCALE GENOMIC DNA]</scope>
    <source>
        <strain evidence="2 3">KR-140</strain>
    </source>
</reference>
<organism evidence="2 3">
    <name type="scientific">Deinococcus hopiensis KR-140</name>
    <dbReference type="NCBI Taxonomy" id="695939"/>
    <lineage>
        <taxon>Bacteria</taxon>
        <taxon>Thermotogati</taxon>
        <taxon>Deinococcota</taxon>
        <taxon>Deinococci</taxon>
        <taxon>Deinococcales</taxon>
        <taxon>Deinococcaceae</taxon>
        <taxon>Deinococcus</taxon>
    </lineage>
</organism>
<sequence>MPQSTAETTETDVSSEYDPLDEKPKEYTYSKIPWGSGRTATDKALIAAGFRWSRLDDERDAVYTGRLAEEETTLFASFTPQNKLVQIQLVVEPPENRFFQKYKIIKEALTEKYGEPYKDNKSFDAPYKEGDDNETQAIRLGKATFNPEWWTRYMPNSDGSGKSAQPLLTMLVKDKLLIYITYSSKNWNAEYARRYKKGTGAL</sequence>
<gene>
    <name evidence="2" type="ORF">SAMN00790413_04814</name>
</gene>
<feature type="region of interest" description="Disordered" evidence="1">
    <location>
        <begin position="1"/>
        <end position="23"/>
    </location>
</feature>
<evidence type="ECO:0000313" key="2">
    <source>
        <dbReference type="EMBL" id="SMB82014.1"/>
    </source>
</evidence>